<dbReference type="InterPro" id="IPR036104">
    <property type="entry name" value="BFN_sf"/>
</dbReference>
<dbReference type="PROSITE" id="PS51658">
    <property type="entry name" value="BFN"/>
    <property type="match status" value="1"/>
</dbReference>
<evidence type="ECO:0000313" key="3">
    <source>
        <dbReference type="EMBL" id="SVE27976.1"/>
    </source>
</evidence>
<dbReference type="Pfam" id="PF02577">
    <property type="entry name" value="BFN_dom"/>
    <property type="match status" value="1"/>
</dbReference>
<dbReference type="EMBL" id="UINC01206377">
    <property type="protein sequence ID" value="SVE27976.1"/>
    <property type="molecule type" value="Genomic_DNA"/>
</dbReference>
<organism evidence="3">
    <name type="scientific">marine metagenome</name>
    <dbReference type="NCBI Taxonomy" id="408172"/>
    <lineage>
        <taxon>unclassified sequences</taxon>
        <taxon>metagenomes</taxon>
        <taxon>ecological metagenomes</taxon>
    </lineage>
</organism>
<dbReference type="InterPro" id="IPR003729">
    <property type="entry name" value="Bi_nuclease_dom"/>
</dbReference>
<dbReference type="Gene3D" id="3.10.690.10">
    <property type="entry name" value="Bifunctional nuclease domain"/>
    <property type="match status" value="1"/>
</dbReference>
<sequence length="182" mass="20723">MEEVTIDSIRVSLTNYQRVVILKLKSEDRYVPIWVGSNEADAIAIKLQKVSLPRPLTHDLIISLLDEVGVSIEYILIESLKEETFYAKIAIRKNNNIIFLDSRASDAIALSVRSQAPIFINEDVVEKASVTLDHEHEKALKKNENSDDISNFEKSEENKQRENLSDFVEFIDTLDLEGFGEN</sequence>
<protein>
    <recommendedName>
        <fullName evidence="2">BFN domain-containing protein</fullName>
    </recommendedName>
</protein>
<evidence type="ECO:0000259" key="2">
    <source>
        <dbReference type="PROSITE" id="PS51658"/>
    </source>
</evidence>
<dbReference type="PANTHER" id="PTHR15160">
    <property type="entry name" value="VON HIPPEL-LINDAU PROTEIN"/>
    <property type="match status" value="1"/>
</dbReference>
<gene>
    <name evidence="3" type="ORF">METZ01_LOCUS480830</name>
</gene>
<name>A0A383C6E5_9ZZZZ</name>
<dbReference type="PANTHER" id="PTHR15160:SF1">
    <property type="entry name" value="VON HIPPEL-LINDAU DISEASE TUMOR SUPPRESSOR"/>
    <property type="match status" value="1"/>
</dbReference>
<feature type="domain" description="BFN" evidence="2">
    <location>
        <begin position="1"/>
        <end position="132"/>
    </location>
</feature>
<feature type="region of interest" description="Disordered" evidence="1">
    <location>
        <begin position="139"/>
        <end position="163"/>
    </location>
</feature>
<evidence type="ECO:0000256" key="1">
    <source>
        <dbReference type="SAM" id="MobiDB-lite"/>
    </source>
</evidence>
<accession>A0A383C6E5</accession>
<proteinExistence type="predicted"/>
<dbReference type="AlphaFoldDB" id="A0A383C6E5"/>
<reference evidence="3" key="1">
    <citation type="submission" date="2018-05" db="EMBL/GenBank/DDBJ databases">
        <authorList>
            <person name="Lanie J.A."/>
            <person name="Ng W.-L."/>
            <person name="Kazmierczak K.M."/>
            <person name="Andrzejewski T.M."/>
            <person name="Davidsen T.M."/>
            <person name="Wayne K.J."/>
            <person name="Tettelin H."/>
            <person name="Glass J.I."/>
            <person name="Rusch D."/>
            <person name="Podicherti R."/>
            <person name="Tsui H.-C.T."/>
            <person name="Winkler M.E."/>
        </authorList>
    </citation>
    <scope>NUCLEOTIDE SEQUENCE</scope>
</reference>
<dbReference type="SUPFAM" id="SSF103256">
    <property type="entry name" value="Hypothetical protein TM0160"/>
    <property type="match status" value="1"/>
</dbReference>
<dbReference type="GO" id="GO:0004518">
    <property type="term" value="F:nuclease activity"/>
    <property type="evidence" value="ECO:0007669"/>
    <property type="project" value="InterPro"/>
</dbReference>